<feature type="modified residue" description="4-aspartylphosphate" evidence="1">
    <location>
        <position position="64"/>
    </location>
</feature>
<evidence type="ECO:0000259" key="2">
    <source>
        <dbReference type="PROSITE" id="PS50110"/>
    </source>
</evidence>
<evidence type="ECO:0000256" key="1">
    <source>
        <dbReference type="PROSITE-ProRule" id="PRU00169"/>
    </source>
</evidence>
<dbReference type="RefSeq" id="WP_025243769.1">
    <property type="nucleotide sequence ID" value="NZ_CP007441.1"/>
</dbReference>
<proteinExistence type="predicted"/>
<dbReference type="CDD" id="cd17557">
    <property type="entry name" value="REC_Rcp-like"/>
    <property type="match status" value="1"/>
</dbReference>
<dbReference type="PANTHER" id="PTHR44520">
    <property type="entry name" value="RESPONSE REGULATOR RCP1-RELATED"/>
    <property type="match status" value="1"/>
</dbReference>
<reference evidence="4" key="1">
    <citation type="journal article" date="2014" name="Genome Announc.">
        <title>Complete Genome Sequence of the Highly Transformable Pseudomonas stutzeri Strain 28a24.</title>
        <authorList>
            <person name="Smith B.A."/>
            <person name="Dougherty K.M."/>
            <person name="Baltrus D.A."/>
        </authorList>
    </citation>
    <scope>NUCLEOTIDE SEQUENCE [LARGE SCALE GENOMIC DNA]</scope>
    <source>
        <strain evidence="4">28a24</strain>
    </source>
</reference>
<dbReference type="KEGG" id="pstt:CH92_21655"/>
<accession>W8RCU3</accession>
<dbReference type="Proteomes" id="UP000019522">
    <property type="component" value="Chromosome"/>
</dbReference>
<feature type="domain" description="Response regulatory" evidence="2">
    <location>
        <begin position="4"/>
        <end position="131"/>
    </location>
</feature>
<dbReference type="SUPFAM" id="SSF52172">
    <property type="entry name" value="CheY-like"/>
    <property type="match status" value="1"/>
</dbReference>
<dbReference type="PROSITE" id="PS50110">
    <property type="entry name" value="RESPONSE_REGULATORY"/>
    <property type="match status" value="1"/>
</dbReference>
<dbReference type="PANTHER" id="PTHR44520:SF1">
    <property type="entry name" value="TWO-COMPONENT SYSTEM REGULATORY PROTEIN"/>
    <property type="match status" value="1"/>
</dbReference>
<dbReference type="GO" id="GO:0000160">
    <property type="term" value="P:phosphorelay signal transduction system"/>
    <property type="evidence" value="ECO:0007669"/>
    <property type="project" value="InterPro"/>
</dbReference>
<gene>
    <name evidence="3" type="ORF">CH92_21655</name>
</gene>
<dbReference type="InterPro" id="IPR011006">
    <property type="entry name" value="CheY-like_superfamily"/>
</dbReference>
<keyword evidence="1" id="KW-0597">Phosphoprotein</keyword>
<name>W8RCU3_STUST</name>
<dbReference type="Gene3D" id="3.40.50.2300">
    <property type="match status" value="1"/>
</dbReference>
<dbReference type="OrthoDB" id="9793549at2"/>
<dbReference type="PATRIC" id="fig|316.77.peg.4326"/>
<evidence type="ECO:0000313" key="3">
    <source>
        <dbReference type="EMBL" id="AHL77548.1"/>
    </source>
</evidence>
<dbReference type="Pfam" id="PF00072">
    <property type="entry name" value="Response_reg"/>
    <property type="match status" value="1"/>
</dbReference>
<dbReference type="InterPro" id="IPR052893">
    <property type="entry name" value="TCS_response_regulator"/>
</dbReference>
<sequence length="161" mass="18214">MLKPILLVEDNPHDLELTLVALERSQLANDVIVLRDGAEALDYLLRRGDYAQRADGNPAVLLLDLKLPKVDGLEVLKMVRETPDLRSIPVVMLTSSREEPDLTKAYELGVNAYVVKPVEFRDFVAAISDLGIFWAVLNEPPPGSLRLQRQRRDRQDDEERS</sequence>
<organism evidence="3 4">
    <name type="scientific">Stutzerimonas stutzeri</name>
    <name type="common">Pseudomonas stutzeri</name>
    <dbReference type="NCBI Taxonomy" id="316"/>
    <lineage>
        <taxon>Bacteria</taxon>
        <taxon>Pseudomonadati</taxon>
        <taxon>Pseudomonadota</taxon>
        <taxon>Gammaproteobacteria</taxon>
        <taxon>Pseudomonadales</taxon>
        <taxon>Pseudomonadaceae</taxon>
        <taxon>Stutzerimonas</taxon>
    </lineage>
</organism>
<reference evidence="3 4" key="2">
    <citation type="submission" date="2014-03" db="EMBL/GenBank/DDBJ databases">
        <authorList>
            <person name="Baltrus D."/>
            <person name="Dougherty K."/>
        </authorList>
    </citation>
    <scope>NUCLEOTIDE SEQUENCE</scope>
    <source>
        <strain evidence="3 4">28a24</strain>
    </source>
</reference>
<evidence type="ECO:0000313" key="4">
    <source>
        <dbReference type="Proteomes" id="UP000019522"/>
    </source>
</evidence>
<dbReference type="EMBL" id="CP007441">
    <property type="protein sequence ID" value="AHL77548.1"/>
    <property type="molecule type" value="Genomic_DNA"/>
</dbReference>
<protein>
    <submittedName>
        <fullName evidence="3">Chemotaxis protein CheY</fullName>
    </submittedName>
</protein>
<dbReference type="SMART" id="SM00448">
    <property type="entry name" value="REC"/>
    <property type="match status" value="1"/>
</dbReference>
<dbReference type="AlphaFoldDB" id="W8RCU3"/>
<dbReference type="InterPro" id="IPR001789">
    <property type="entry name" value="Sig_transdc_resp-reg_receiver"/>
</dbReference>